<dbReference type="InterPro" id="IPR005152">
    <property type="entry name" value="Lipase_secreted"/>
</dbReference>
<dbReference type="InterPro" id="IPR029058">
    <property type="entry name" value="AB_hydrolase_fold"/>
</dbReference>
<dbReference type="SUPFAM" id="SSF53474">
    <property type="entry name" value="alpha/beta-Hydrolases"/>
    <property type="match status" value="1"/>
</dbReference>
<comment type="caution">
    <text evidence="2">The sequence shown here is derived from an EMBL/GenBank/DDBJ whole genome shotgun (WGS) entry which is preliminary data.</text>
</comment>
<gene>
    <name evidence="2" type="ORF">ACFQPB_07275</name>
</gene>
<feature type="domain" description="Serine aminopeptidase S33" evidence="1">
    <location>
        <begin position="165"/>
        <end position="281"/>
    </location>
</feature>
<keyword evidence="3" id="KW-1185">Reference proteome</keyword>
<evidence type="ECO:0000313" key="3">
    <source>
        <dbReference type="Proteomes" id="UP001596501"/>
    </source>
</evidence>
<dbReference type="EMBL" id="JBHTCA010000004">
    <property type="protein sequence ID" value="MFC7408657.1"/>
    <property type="molecule type" value="Genomic_DNA"/>
</dbReference>
<sequence length="449" mass="48729">MQQVQFLKLKFCGLKIEKSSIMDSIICRAIVYIFTALMNSKFQRVGYMLVGKRFLRNYSLLACIVISSSALAQQSAMDAFYEVTGVSVEKSPGTLVRVAEYSNSRLTGAASSRIMYLSVDALGQTVPATAAVAIPRGEPPKGGWPIIAWAPGTVGIGKKCAPSMTDNLSKYGPYLQGWIDRGYAIVAVDYSGLGTTGRHFYSHRESNARDVIEAVKAAIFSYPQLSRAFVAMGHSQGGLAAVGVAETIGNLDISPLQYKGAVAFAPSNGANHGYFRFVERAGVSEPTLLAYMLYYSATLKLATPGLQYSDQMSSEMEELMPAAEHQCLDELRTTLKSAVSFPKHFIKSSWVQHPALKKYSEKNQAGQRKTTGPLFIAWGTSDSSISKNMLDTIILPSCRHGSDIQFSQYTGASHSTVLVQSRVDVAAWLGQQFSDNFKSPACGDAFKAS</sequence>
<keyword evidence="2" id="KW-0378">Hydrolase</keyword>
<dbReference type="PANTHER" id="PTHR34853">
    <property type="match status" value="1"/>
</dbReference>
<organism evidence="2 3">
    <name type="scientific">Hydrogenophaga atypica</name>
    <dbReference type="NCBI Taxonomy" id="249409"/>
    <lineage>
        <taxon>Bacteria</taxon>
        <taxon>Pseudomonadati</taxon>
        <taxon>Pseudomonadota</taxon>
        <taxon>Betaproteobacteria</taxon>
        <taxon>Burkholderiales</taxon>
        <taxon>Comamonadaceae</taxon>
        <taxon>Hydrogenophaga</taxon>
    </lineage>
</organism>
<dbReference type="PIRSF" id="PIRSF029171">
    <property type="entry name" value="Esterase_LipA"/>
    <property type="match status" value="1"/>
</dbReference>
<dbReference type="RefSeq" id="WP_382221284.1">
    <property type="nucleotide sequence ID" value="NZ_JBHTCA010000004.1"/>
</dbReference>
<reference evidence="3" key="1">
    <citation type="journal article" date="2019" name="Int. J. Syst. Evol. Microbiol.">
        <title>The Global Catalogue of Microorganisms (GCM) 10K type strain sequencing project: providing services to taxonomists for standard genome sequencing and annotation.</title>
        <authorList>
            <consortium name="The Broad Institute Genomics Platform"/>
            <consortium name="The Broad Institute Genome Sequencing Center for Infectious Disease"/>
            <person name="Wu L."/>
            <person name="Ma J."/>
        </authorList>
    </citation>
    <scope>NUCLEOTIDE SEQUENCE [LARGE SCALE GENOMIC DNA]</scope>
    <source>
        <strain evidence="3">CGMCC 1.12371</strain>
    </source>
</reference>
<dbReference type="GO" id="GO:0016787">
    <property type="term" value="F:hydrolase activity"/>
    <property type="evidence" value="ECO:0007669"/>
    <property type="project" value="UniProtKB-KW"/>
</dbReference>
<evidence type="ECO:0000259" key="1">
    <source>
        <dbReference type="Pfam" id="PF12146"/>
    </source>
</evidence>
<dbReference type="Pfam" id="PF12146">
    <property type="entry name" value="Hydrolase_4"/>
    <property type="match status" value="1"/>
</dbReference>
<dbReference type="PANTHER" id="PTHR34853:SF1">
    <property type="entry name" value="LIPASE 5"/>
    <property type="match status" value="1"/>
</dbReference>
<dbReference type="InterPro" id="IPR022742">
    <property type="entry name" value="Hydrolase_4"/>
</dbReference>
<dbReference type="Proteomes" id="UP001596501">
    <property type="component" value="Unassembled WGS sequence"/>
</dbReference>
<accession>A0ABW2QI68</accession>
<proteinExistence type="predicted"/>
<protein>
    <submittedName>
        <fullName evidence="2">Alpha/beta fold hydrolase</fullName>
    </submittedName>
</protein>
<dbReference type="Gene3D" id="3.40.50.1820">
    <property type="entry name" value="alpha/beta hydrolase"/>
    <property type="match status" value="2"/>
</dbReference>
<evidence type="ECO:0000313" key="2">
    <source>
        <dbReference type="EMBL" id="MFC7408657.1"/>
    </source>
</evidence>
<name>A0ABW2QI68_9BURK</name>